<keyword evidence="3" id="KW-0378">Hydrolase</keyword>
<evidence type="ECO:0000259" key="2">
    <source>
        <dbReference type="Pfam" id="PF26053"/>
    </source>
</evidence>
<name>A0A8H5YGS1_9HYPO</name>
<sequence length="658" mass="70900">MIPKYALAMICPLAMLCLAAIVALIFFSSLSTSILLENKDQIFSVDDSQYLAVTSDILSSVSYSSDLTQGPVTYISGLLSSTTADELEDVIKSSLEQDDVFSEAFLDTVLVSAADEGDLDSSVVNYLGSLNATVIYGGEDGPSLCGNSTLTPCPMFGLSNGDSLILSKVFRLYVDTYRTFVVGTYEAGDGYRTLPYSNSEWGAPPIPVPSRLYSIGDDRPLAGKRIGVKDIYDLEGIQTTAGSLAYASLHSKADTTAPALQRIIDQGGVVVGKQKTAQFASPQSPWDWNDALYPRNPRGDTFLTCSASSAGSACSIAAYDWLDFAIGTDTGKSIREPAAVAGVFGNRPSQGMIVMDNIVTNAFNTDTAGVFARDPVAWAKFAKAWYDPSLHQDTSINGLPALSVPDAQTFPRRILYPVDHLPMQNPAAEAILQKFLDDVADAIGVTVDNINLTQTVENTLGRPLQDMLDDLTVLWTHDLITETADPLISNYSPGFPPIDEPYRSFFRNAVVDESSYKSAMANRTRDAALWHKQVLFSTNSSCSESILLYDIGTGGLPSFREKDLNDSPGAASPVDPRGPKAVSTISSYFGDVDITVPIGQVAYQSNVTFQEEVMPVTVDLVAKRGCDFVLFNLINKLVSKGVLDSVDTGKQPFQEQAP</sequence>
<dbReference type="Gene3D" id="3.90.1300.10">
    <property type="entry name" value="Amidase signature (AS) domain"/>
    <property type="match status" value="1"/>
</dbReference>
<dbReference type="Proteomes" id="UP000544331">
    <property type="component" value="Unassembled WGS sequence"/>
</dbReference>
<dbReference type="InterPro" id="IPR036928">
    <property type="entry name" value="AS_sf"/>
</dbReference>
<dbReference type="OrthoDB" id="5423360at2759"/>
<protein>
    <submittedName>
        <fullName evidence="3">Indole-3-acetamide hydrolase</fullName>
    </submittedName>
</protein>
<dbReference type="EMBL" id="JAAOAN010000297">
    <property type="protein sequence ID" value="KAF5711769.1"/>
    <property type="molecule type" value="Genomic_DNA"/>
</dbReference>
<dbReference type="InterPro" id="IPR023631">
    <property type="entry name" value="Amidase_dom"/>
</dbReference>
<comment type="caution">
    <text evidence="3">The sequence shown here is derived from an EMBL/GenBank/DDBJ whole genome shotgun (WGS) entry which is preliminary data.</text>
</comment>
<evidence type="ECO:0000259" key="1">
    <source>
        <dbReference type="Pfam" id="PF01425"/>
    </source>
</evidence>
<dbReference type="PANTHER" id="PTHR46310">
    <property type="entry name" value="AMIDASE 1"/>
    <property type="match status" value="1"/>
</dbReference>
<dbReference type="GO" id="GO:0016787">
    <property type="term" value="F:hydrolase activity"/>
    <property type="evidence" value="ECO:0007669"/>
    <property type="project" value="UniProtKB-KW"/>
</dbReference>
<dbReference type="SUPFAM" id="SSF75304">
    <property type="entry name" value="Amidase signature (AS) enzymes"/>
    <property type="match status" value="1"/>
</dbReference>
<dbReference type="Pfam" id="PF26053">
    <property type="entry name" value="DUF8016"/>
    <property type="match status" value="1"/>
</dbReference>
<evidence type="ECO:0000313" key="4">
    <source>
        <dbReference type="Proteomes" id="UP000544331"/>
    </source>
</evidence>
<gene>
    <name evidence="3" type="ORF">FMUND_8828</name>
</gene>
<feature type="domain" description="Amidase" evidence="1">
    <location>
        <begin position="218"/>
        <end position="388"/>
    </location>
</feature>
<dbReference type="InterPro" id="IPR058329">
    <property type="entry name" value="Arp1_N"/>
</dbReference>
<keyword evidence="4" id="KW-1185">Reference proteome</keyword>
<feature type="domain" description="Scytalone dehydratase-like protein Arp1 N-terminal" evidence="2">
    <location>
        <begin position="67"/>
        <end position="137"/>
    </location>
</feature>
<dbReference type="AlphaFoldDB" id="A0A8H5YGS1"/>
<reference evidence="3 4" key="1">
    <citation type="submission" date="2020-05" db="EMBL/GenBank/DDBJ databases">
        <title>Identification and distribution of gene clusters putatively required for synthesis of sphingolipid metabolism inhibitors in phylogenetically diverse species of the filamentous fungus Fusarium.</title>
        <authorList>
            <person name="Kim H.-S."/>
            <person name="Busman M."/>
            <person name="Brown D.W."/>
            <person name="Divon H."/>
            <person name="Uhlig S."/>
            <person name="Proctor R.H."/>
        </authorList>
    </citation>
    <scope>NUCLEOTIDE SEQUENCE [LARGE SCALE GENOMIC DNA]</scope>
    <source>
        <strain evidence="3 4">NRRL 66235</strain>
    </source>
</reference>
<dbReference type="PANTHER" id="PTHR46310:SF7">
    <property type="entry name" value="AMIDASE 1"/>
    <property type="match status" value="1"/>
</dbReference>
<evidence type="ECO:0000313" key="3">
    <source>
        <dbReference type="EMBL" id="KAF5711769.1"/>
    </source>
</evidence>
<organism evidence="3 4">
    <name type="scientific">Fusarium mundagurra</name>
    <dbReference type="NCBI Taxonomy" id="1567541"/>
    <lineage>
        <taxon>Eukaryota</taxon>
        <taxon>Fungi</taxon>
        <taxon>Dikarya</taxon>
        <taxon>Ascomycota</taxon>
        <taxon>Pezizomycotina</taxon>
        <taxon>Sordariomycetes</taxon>
        <taxon>Hypocreomycetidae</taxon>
        <taxon>Hypocreales</taxon>
        <taxon>Nectriaceae</taxon>
        <taxon>Fusarium</taxon>
        <taxon>Fusarium fujikuroi species complex</taxon>
    </lineage>
</organism>
<dbReference type="Pfam" id="PF01425">
    <property type="entry name" value="Amidase"/>
    <property type="match status" value="1"/>
</dbReference>
<accession>A0A8H5YGS1</accession>
<proteinExistence type="predicted"/>